<dbReference type="NCBIfam" id="TIGR02017">
    <property type="entry name" value="hutG_amidohyd"/>
    <property type="match status" value="1"/>
</dbReference>
<sequence length="272" mass="30462">MSDTEQAPVYTLSQGSIPLLVSIPHMGTQIPPDIAASMTPVAQHYDDTDWHLDRLYSFARDMGASVLQPRYSRYVIDLNRPPDGASLYPGQDTTGLLPVDTFDKEALYPAGGLPDEAEQQRRLNLYWKPYHSAIEAELARLRREHGRVLLWEAHSIRSHVPRFFEGRLPDFNFGTARDASAPPGLGQALADLATRDGRYTAVANGRFTGGYITRHYGRPAEGVYAVQLEQSQITYMQESRPYPYLPELADAAAVVVRQAVELALEWLKKYEG</sequence>
<dbReference type="Pfam" id="PF05013">
    <property type="entry name" value="FGase"/>
    <property type="match status" value="1"/>
</dbReference>
<gene>
    <name evidence="1" type="primary">hutG</name>
    <name evidence="1" type="ORF">CEY11_05600</name>
</gene>
<dbReference type="Proteomes" id="UP000214603">
    <property type="component" value="Unassembled WGS sequence"/>
</dbReference>
<dbReference type="AlphaFoldDB" id="A0A225MQZ4"/>
<comment type="caution">
    <text evidence="1">The sequence shown here is derived from an EMBL/GenBank/DDBJ whole genome shotgun (WGS) entry which is preliminary data.</text>
</comment>
<dbReference type="Gene3D" id="3.40.630.40">
    <property type="entry name" value="Zn-dependent exopeptidases"/>
    <property type="match status" value="1"/>
</dbReference>
<keyword evidence="2" id="KW-1185">Reference proteome</keyword>
<reference evidence="2" key="1">
    <citation type="submission" date="2017-06" db="EMBL/GenBank/DDBJ databases">
        <title>Herbaspirillum phytohormonus sp. nov., isolated from the root nodule of Robinia pseudoacacia in lead-zinc mine.</title>
        <authorList>
            <person name="Fan M."/>
            <person name="Lin Y."/>
        </authorList>
    </citation>
    <scope>NUCLEOTIDE SEQUENCE [LARGE SCALE GENOMIC DNA]</scope>
    <source>
        <strain evidence="2">SC-089</strain>
    </source>
</reference>
<evidence type="ECO:0000313" key="2">
    <source>
        <dbReference type="Proteomes" id="UP000214603"/>
    </source>
</evidence>
<evidence type="ECO:0000313" key="1">
    <source>
        <dbReference type="EMBL" id="OWT63787.1"/>
    </source>
</evidence>
<name>A0A225MQZ4_9BURK</name>
<dbReference type="InterPro" id="IPR010247">
    <property type="entry name" value="HutG_amidohyd"/>
</dbReference>
<dbReference type="RefSeq" id="WP_088602366.1">
    <property type="nucleotide sequence ID" value="NZ_NJIH01000003.1"/>
</dbReference>
<organism evidence="1 2">
    <name type="scientific">Candidimonas nitroreducens</name>
    <dbReference type="NCBI Taxonomy" id="683354"/>
    <lineage>
        <taxon>Bacteria</taxon>
        <taxon>Pseudomonadati</taxon>
        <taxon>Pseudomonadota</taxon>
        <taxon>Betaproteobacteria</taxon>
        <taxon>Burkholderiales</taxon>
        <taxon>Alcaligenaceae</taxon>
        <taxon>Candidimonas</taxon>
    </lineage>
</organism>
<dbReference type="SUPFAM" id="SSF53187">
    <property type="entry name" value="Zn-dependent exopeptidases"/>
    <property type="match status" value="1"/>
</dbReference>
<protein>
    <submittedName>
        <fullName evidence="1">N-formylglutamate deformylase</fullName>
    </submittedName>
</protein>
<proteinExistence type="predicted"/>
<accession>A0A225MQZ4</accession>
<dbReference type="InterPro" id="IPR007709">
    <property type="entry name" value="N-FG_amidohydro"/>
</dbReference>
<dbReference type="EMBL" id="NJIH01000003">
    <property type="protein sequence ID" value="OWT63787.1"/>
    <property type="molecule type" value="Genomic_DNA"/>
</dbReference>
<dbReference type="OrthoDB" id="8716700at2"/>